<reference evidence="2" key="1">
    <citation type="submission" date="2015-10" db="EMBL/GenBank/DDBJ databases">
        <authorList>
            <person name="Luecker S."/>
            <person name="Luecker S."/>
        </authorList>
    </citation>
    <scope>NUCLEOTIDE SEQUENCE [LARGE SCALE GENOMIC DNA]</scope>
</reference>
<organism evidence="1 2">
    <name type="scientific">Candidatus Nitrospira nitrificans</name>
    <dbReference type="NCBI Taxonomy" id="1742973"/>
    <lineage>
        <taxon>Bacteria</taxon>
        <taxon>Pseudomonadati</taxon>
        <taxon>Nitrospirota</taxon>
        <taxon>Nitrospiria</taxon>
        <taxon>Nitrospirales</taxon>
        <taxon>Nitrospiraceae</taxon>
        <taxon>Nitrospira</taxon>
    </lineage>
</organism>
<dbReference type="AlphaFoldDB" id="A0A0S4LLZ5"/>
<keyword evidence="2" id="KW-1185">Reference proteome</keyword>
<evidence type="ECO:0000313" key="1">
    <source>
        <dbReference type="EMBL" id="CUS37544.1"/>
    </source>
</evidence>
<sequence length="62" mass="7359">MNWKSPTSFFSERPYLGRYALRVENWFVRDSPAQLRAAKQAFKERVEGEQAELSNRRVNPNE</sequence>
<dbReference type="STRING" id="1742973.COMA2_30325"/>
<evidence type="ECO:0000313" key="2">
    <source>
        <dbReference type="Proteomes" id="UP000198736"/>
    </source>
</evidence>
<protein>
    <submittedName>
        <fullName evidence="1">Uncharacterized protein</fullName>
    </submittedName>
</protein>
<dbReference type="Proteomes" id="UP000198736">
    <property type="component" value="Unassembled WGS sequence"/>
</dbReference>
<accession>A0A0S4LLZ5</accession>
<name>A0A0S4LLZ5_9BACT</name>
<dbReference type="EMBL" id="CZPZ01000023">
    <property type="protein sequence ID" value="CUS37544.1"/>
    <property type="molecule type" value="Genomic_DNA"/>
</dbReference>
<proteinExistence type="predicted"/>
<gene>
    <name evidence="1" type="ORF">COMA2_30325</name>
</gene>